<dbReference type="Proteomes" id="UP000034600">
    <property type="component" value="Unassembled WGS sequence"/>
</dbReference>
<dbReference type="AlphaFoldDB" id="A0A0G1XV91"/>
<organism evidence="1 2">
    <name type="scientific">Candidatus Jorgensenbacteria bacterium GW2011_GWC1_48_8</name>
    <dbReference type="NCBI Taxonomy" id="1618666"/>
    <lineage>
        <taxon>Bacteria</taxon>
        <taxon>Candidatus Joergenseniibacteriota</taxon>
    </lineage>
</organism>
<proteinExistence type="predicted"/>
<evidence type="ECO:0000313" key="2">
    <source>
        <dbReference type="Proteomes" id="UP000034600"/>
    </source>
</evidence>
<name>A0A0G1XV91_9BACT</name>
<dbReference type="Gene3D" id="3.40.91.30">
    <property type="match status" value="1"/>
</dbReference>
<comment type="caution">
    <text evidence="1">The sequence shown here is derived from an EMBL/GenBank/DDBJ whole genome shotgun (WGS) entry which is preliminary data.</text>
</comment>
<sequence length="144" mass="17126">MIKIHIAGRMGRRVDLGVDFFRSAFEADYARYLRWTQTDYSYQPETFKVNLGGEERSYTPDFYITKDDTWIELKATRLKEDDRFSVLMNANILKVEALKAQKKQISVIYMNDFYKMLRKLKLYDVIPNLENRDYAGTRHLICSD</sequence>
<gene>
    <name evidence="1" type="ORF">UY32_C0031G0007</name>
</gene>
<reference evidence="1 2" key="1">
    <citation type="journal article" date="2015" name="Nature">
        <title>rRNA introns, odd ribosomes, and small enigmatic genomes across a large radiation of phyla.</title>
        <authorList>
            <person name="Brown C.T."/>
            <person name="Hug L.A."/>
            <person name="Thomas B.C."/>
            <person name="Sharon I."/>
            <person name="Castelle C.J."/>
            <person name="Singh A."/>
            <person name="Wilkins M.J."/>
            <person name="Williams K.H."/>
            <person name="Banfield J.F."/>
        </authorList>
    </citation>
    <scope>NUCLEOTIDE SEQUENCE [LARGE SCALE GENOMIC DNA]</scope>
</reference>
<accession>A0A0G1XV91</accession>
<evidence type="ECO:0000313" key="1">
    <source>
        <dbReference type="EMBL" id="KKU98215.1"/>
    </source>
</evidence>
<dbReference type="EMBL" id="LCPO01000031">
    <property type="protein sequence ID" value="KKU98215.1"/>
    <property type="molecule type" value="Genomic_DNA"/>
</dbReference>
<protein>
    <submittedName>
        <fullName evidence="1">Uncharacterized protein</fullName>
    </submittedName>
</protein>